<dbReference type="EMBL" id="JBFMIA010000001">
    <property type="protein sequence ID" value="MEW9500467.1"/>
    <property type="molecule type" value="Genomic_DNA"/>
</dbReference>
<dbReference type="InterPro" id="IPR022476">
    <property type="entry name" value="Spore_YabP/YqfC"/>
</dbReference>
<name>A0ABV3PZF2_9BACL</name>
<dbReference type="Pfam" id="PF07873">
    <property type="entry name" value="YabP"/>
    <property type="match status" value="1"/>
</dbReference>
<evidence type="ECO:0000313" key="1">
    <source>
        <dbReference type="EMBL" id="MEW9500467.1"/>
    </source>
</evidence>
<dbReference type="InterPro" id="IPR022477">
    <property type="entry name" value="Spore_YqfC"/>
</dbReference>
<dbReference type="RefSeq" id="WP_367777752.1">
    <property type="nucleotide sequence ID" value="NZ_JBFMIA010000001.1"/>
</dbReference>
<reference evidence="1 2" key="1">
    <citation type="journal article" date="1979" name="Int. J. Syst. Evol. Microbiol.">
        <title>Bacillus globisporus subsp. marinus subsp. nov.</title>
        <authorList>
            <person name="Liu H."/>
        </authorList>
    </citation>
    <scope>NUCLEOTIDE SEQUENCE [LARGE SCALE GENOMIC DNA]</scope>
    <source>
        <strain evidence="1 2">DSM 1297</strain>
    </source>
</reference>
<evidence type="ECO:0000313" key="2">
    <source>
        <dbReference type="Proteomes" id="UP001556040"/>
    </source>
</evidence>
<proteinExistence type="predicted"/>
<accession>A0ABV3PZF2</accession>
<keyword evidence="2" id="KW-1185">Reference proteome</keyword>
<dbReference type="Proteomes" id="UP001556040">
    <property type="component" value="Unassembled WGS sequence"/>
</dbReference>
<sequence length="99" mass="11528">MSNWFMRTKQWIGTTLQLPEDLLFDLPRMTWIGSFLLHIENHKGLIRVEKGCIWIKVFEGHIEVNGKALQIQSMVADEMVIQGEIDQVEYKRQQGGEKA</sequence>
<gene>
    <name evidence="1" type="primary">yqfC</name>
    <name evidence="1" type="ORF">AB1471_01485</name>
</gene>
<comment type="caution">
    <text evidence="1">The sequence shown here is derived from an EMBL/GenBank/DDBJ whole genome shotgun (WGS) entry which is preliminary data.</text>
</comment>
<organism evidence="1 2">
    <name type="scientific">Jeotgalibacillus marinus</name>
    <dbReference type="NCBI Taxonomy" id="86667"/>
    <lineage>
        <taxon>Bacteria</taxon>
        <taxon>Bacillati</taxon>
        <taxon>Bacillota</taxon>
        <taxon>Bacilli</taxon>
        <taxon>Bacillales</taxon>
        <taxon>Caryophanaceae</taxon>
        <taxon>Jeotgalibacillus</taxon>
    </lineage>
</organism>
<dbReference type="NCBIfam" id="TIGR02856">
    <property type="entry name" value="spore_yqfC"/>
    <property type="match status" value="1"/>
</dbReference>
<protein>
    <submittedName>
        <fullName evidence="1">Sporulation protein YqfC</fullName>
    </submittedName>
</protein>